<accession>A0A376U8T0</accession>
<evidence type="ECO:0000313" key="1">
    <source>
        <dbReference type="EMBL" id="STI85876.1"/>
    </source>
</evidence>
<proteinExistence type="predicted"/>
<name>A0A376U8T0_ECOLX</name>
<evidence type="ECO:0000313" key="2">
    <source>
        <dbReference type="Proteomes" id="UP000254079"/>
    </source>
</evidence>
<protein>
    <submittedName>
        <fullName evidence="1">Phospho-2-dehydro-3-deoxyheptonate aldolase</fullName>
        <ecNumber evidence="1">2.5.1.54</ecNumber>
    </submittedName>
</protein>
<gene>
    <name evidence="1" type="primary">aroH_3</name>
    <name evidence="1" type="ORF">NCTC8622_04985</name>
</gene>
<sequence length="48" mass="5551">MNRTDELRTARIESLVTPAELALRYPVTPGVATHVTDSRRRIEKNTEW</sequence>
<dbReference type="Proteomes" id="UP000254079">
    <property type="component" value="Unassembled WGS sequence"/>
</dbReference>
<dbReference type="EMBL" id="UGCP01000002">
    <property type="protein sequence ID" value="STI85876.1"/>
    <property type="molecule type" value="Genomic_DNA"/>
</dbReference>
<dbReference type="AlphaFoldDB" id="A0A376U8T0"/>
<dbReference type="GO" id="GO:0003849">
    <property type="term" value="F:3-deoxy-7-phosphoheptulonate synthase activity"/>
    <property type="evidence" value="ECO:0007669"/>
    <property type="project" value="UniProtKB-EC"/>
</dbReference>
<dbReference type="EC" id="2.5.1.54" evidence="1"/>
<keyword evidence="1" id="KW-0808">Transferase</keyword>
<reference evidence="1 2" key="1">
    <citation type="submission" date="2018-06" db="EMBL/GenBank/DDBJ databases">
        <authorList>
            <consortium name="Pathogen Informatics"/>
            <person name="Doyle S."/>
        </authorList>
    </citation>
    <scope>NUCLEOTIDE SEQUENCE [LARGE SCALE GENOMIC DNA]</scope>
    <source>
        <strain evidence="1 2">NCTC8622</strain>
    </source>
</reference>
<organism evidence="1 2">
    <name type="scientific">Escherichia coli</name>
    <dbReference type="NCBI Taxonomy" id="562"/>
    <lineage>
        <taxon>Bacteria</taxon>
        <taxon>Pseudomonadati</taxon>
        <taxon>Pseudomonadota</taxon>
        <taxon>Gammaproteobacteria</taxon>
        <taxon>Enterobacterales</taxon>
        <taxon>Enterobacteriaceae</taxon>
        <taxon>Escherichia</taxon>
    </lineage>
</organism>